<dbReference type="STRING" id="83401.SAMN05421742_10722"/>
<keyword evidence="2" id="KW-0472">Membrane</keyword>
<evidence type="ECO:0000256" key="2">
    <source>
        <dbReference type="SAM" id="Phobius"/>
    </source>
</evidence>
<dbReference type="RefSeq" id="WP_092619831.1">
    <property type="nucleotide sequence ID" value="NZ_FNCV01000007.1"/>
</dbReference>
<protein>
    <submittedName>
        <fullName evidence="3">Uncharacterized protein</fullName>
    </submittedName>
</protein>
<evidence type="ECO:0000313" key="3">
    <source>
        <dbReference type="EMBL" id="SDH45648.1"/>
    </source>
</evidence>
<reference evidence="4" key="1">
    <citation type="submission" date="2016-10" db="EMBL/GenBank/DDBJ databases">
        <authorList>
            <person name="Varghese N."/>
            <person name="Submissions S."/>
        </authorList>
    </citation>
    <scope>NUCLEOTIDE SEQUENCE [LARGE SCALE GENOMIC DNA]</scope>
    <source>
        <strain evidence="4">930I</strain>
    </source>
</reference>
<dbReference type="OrthoDB" id="3295600at2"/>
<keyword evidence="2" id="KW-1133">Transmembrane helix</keyword>
<gene>
    <name evidence="3" type="ORF">SAMN05421742_10722</name>
</gene>
<dbReference type="AlphaFoldDB" id="A0A1G8CJJ9"/>
<accession>A0A1G8CJJ9</accession>
<organism evidence="3 4">
    <name type="scientific">Roseospirillum parvum</name>
    <dbReference type="NCBI Taxonomy" id="83401"/>
    <lineage>
        <taxon>Bacteria</taxon>
        <taxon>Pseudomonadati</taxon>
        <taxon>Pseudomonadota</taxon>
        <taxon>Alphaproteobacteria</taxon>
        <taxon>Rhodospirillales</taxon>
        <taxon>Rhodospirillaceae</taxon>
        <taxon>Roseospirillum</taxon>
    </lineage>
</organism>
<dbReference type="Proteomes" id="UP000217076">
    <property type="component" value="Unassembled WGS sequence"/>
</dbReference>
<proteinExistence type="predicted"/>
<feature type="region of interest" description="Disordered" evidence="1">
    <location>
        <begin position="275"/>
        <end position="324"/>
    </location>
</feature>
<feature type="compositionally biased region" description="Basic and acidic residues" evidence="1">
    <location>
        <begin position="275"/>
        <end position="285"/>
    </location>
</feature>
<feature type="transmembrane region" description="Helical" evidence="2">
    <location>
        <begin position="20"/>
        <end position="44"/>
    </location>
</feature>
<dbReference type="Pfam" id="PF11150">
    <property type="entry name" value="DUF2927"/>
    <property type="match status" value="1"/>
</dbReference>
<dbReference type="EMBL" id="FNCV01000007">
    <property type="protein sequence ID" value="SDH45648.1"/>
    <property type="molecule type" value="Genomic_DNA"/>
</dbReference>
<dbReference type="InterPro" id="IPR021323">
    <property type="entry name" value="DUF2927"/>
</dbReference>
<sequence>MSDAPVPPDGQPGKGARHPALVIIRVIVFSIVLLVVAMGIGLVVSDPEARKRPTVDRVSELFDKLAFSGFGVDGPDGDGPILRRWEEPVRIVVMGPRHAVMRGQVESLVQALDALDSLDVAVSTSLPFDPDPEARAEALAGGNLSVISVPAGELEAFIAAQGYGGDTARQLASARYPCLVLGAEAGLLTSATVFVRDGLNDGRMNRCLLHKVSFALGLNVDDDTFFEAFQPLPEGGVELSPVGRLAVGMVYGPTFSPGMAREPALEQARRLLERLDIPDSDRPGDRPVLAPPATPPTTPPADPVIAPPAAPPATPPAEPTADGA</sequence>
<keyword evidence="4" id="KW-1185">Reference proteome</keyword>
<feature type="compositionally biased region" description="Pro residues" evidence="1">
    <location>
        <begin position="289"/>
        <end position="318"/>
    </location>
</feature>
<keyword evidence="2" id="KW-0812">Transmembrane</keyword>
<evidence type="ECO:0000313" key="4">
    <source>
        <dbReference type="Proteomes" id="UP000217076"/>
    </source>
</evidence>
<evidence type="ECO:0000256" key="1">
    <source>
        <dbReference type="SAM" id="MobiDB-lite"/>
    </source>
</evidence>
<name>A0A1G8CJJ9_9PROT</name>